<accession>A0ABS1CCR7</accession>
<reference evidence="11 12" key="1">
    <citation type="journal article" date="2020" name="Microorganisms">
        <title>Osmotic Adaptation and Compatible Solute Biosynthesis of Phototrophic Bacteria as Revealed from Genome Analyses.</title>
        <authorList>
            <person name="Imhoff J.F."/>
            <person name="Rahn T."/>
            <person name="Kunzel S."/>
            <person name="Keller A."/>
            <person name="Neulinger S.C."/>
        </authorList>
    </citation>
    <scope>NUCLEOTIDE SEQUENCE [LARGE SCALE GENOMIC DNA]</scope>
    <source>
        <strain evidence="11 12">DSM 6210</strain>
    </source>
</reference>
<keyword evidence="3 8" id="KW-0479">Metal-binding</keyword>
<dbReference type="PIRSF" id="PIRSF000294">
    <property type="entry name" value="Cytochrome-c_peroxidase"/>
    <property type="match status" value="1"/>
</dbReference>
<keyword evidence="2 8" id="KW-0349">Heme</keyword>
<evidence type="ECO:0000313" key="11">
    <source>
        <dbReference type="EMBL" id="MBK1629665.1"/>
    </source>
</evidence>
<gene>
    <name evidence="11" type="ORF">CKO31_02710</name>
</gene>
<dbReference type="InterPro" id="IPR051395">
    <property type="entry name" value="Cytochrome_c_Peroxidase/MauG"/>
</dbReference>
<name>A0ABS1CCR7_9GAMM</name>
<comment type="caution">
    <text evidence="11">The sequence shown here is derived from an EMBL/GenBank/DDBJ whole genome shotgun (WGS) entry which is preliminary data.</text>
</comment>
<evidence type="ECO:0000256" key="7">
    <source>
        <dbReference type="ARBA" id="ARBA00023004"/>
    </source>
</evidence>
<evidence type="ECO:0000256" key="8">
    <source>
        <dbReference type="PROSITE-ProRule" id="PRU00433"/>
    </source>
</evidence>
<dbReference type="InterPro" id="IPR036909">
    <property type="entry name" value="Cyt_c-like_dom_sf"/>
</dbReference>
<keyword evidence="11" id="KW-0575">Peroxidase</keyword>
<dbReference type="SUPFAM" id="SSF46626">
    <property type="entry name" value="Cytochrome c"/>
    <property type="match status" value="2"/>
</dbReference>
<dbReference type="PROSITE" id="PS51007">
    <property type="entry name" value="CYTC"/>
    <property type="match status" value="2"/>
</dbReference>
<comment type="subcellular location">
    <subcellularLocation>
        <location evidence="1">Periplasm</location>
    </subcellularLocation>
</comment>
<dbReference type="Pfam" id="PF03150">
    <property type="entry name" value="CCP_MauG"/>
    <property type="match status" value="1"/>
</dbReference>
<keyword evidence="7 8" id="KW-0408">Iron</keyword>
<evidence type="ECO:0000256" key="5">
    <source>
        <dbReference type="ARBA" id="ARBA00022764"/>
    </source>
</evidence>
<dbReference type="InterPro" id="IPR026259">
    <property type="entry name" value="MauG/Cytc_peroxidase"/>
</dbReference>
<dbReference type="PANTHER" id="PTHR30600">
    <property type="entry name" value="CYTOCHROME C PEROXIDASE-RELATED"/>
    <property type="match status" value="1"/>
</dbReference>
<organism evidence="11 12">
    <name type="scientific">Thiohalocapsa halophila</name>
    <dbReference type="NCBI Taxonomy" id="69359"/>
    <lineage>
        <taxon>Bacteria</taxon>
        <taxon>Pseudomonadati</taxon>
        <taxon>Pseudomonadota</taxon>
        <taxon>Gammaproteobacteria</taxon>
        <taxon>Chromatiales</taxon>
        <taxon>Chromatiaceae</taxon>
        <taxon>Thiohalocapsa</taxon>
    </lineage>
</organism>
<evidence type="ECO:0000256" key="4">
    <source>
        <dbReference type="ARBA" id="ARBA00022729"/>
    </source>
</evidence>
<sequence length="357" mass="38637">MDNKPRATITATIITRALLPLLLLIAASVQADDAALREKAESAGLEPIPYGLAEVKDNPVTREKIELGKMLFFDPRLSKSGVISCNTCHNLGTGGDDNLPTSVGHGWQQGPRNSPTVLNAVFNAAQFWDGRAEDLKAQAKGPIQAGVEMANEPEQVVETLNSMPEYVERFGRSFPGEDDPVSFDNMAKAIEAFEVTLVTPNSPFDQFLEGNDGALTDAQKQGLELYIDKGCTACHTGVNLGGQEYFPFGLVKRPGADILPPEDKGRYRVTETATDEYVFRAAPLRNIAITAPYFHSGEIWDLEQAVAVMGTAQLGAKLTDDEVTSIAGFLETLTGEQPLVEYPVLPVETDSTPKPKL</sequence>
<evidence type="ECO:0000256" key="9">
    <source>
        <dbReference type="SAM" id="SignalP"/>
    </source>
</evidence>
<keyword evidence="5" id="KW-0574">Periplasm</keyword>
<feature type="signal peptide" evidence="9">
    <location>
        <begin position="1"/>
        <end position="31"/>
    </location>
</feature>
<dbReference type="GO" id="GO:0004601">
    <property type="term" value="F:peroxidase activity"/>
    <property type="evidence" value="ECO:0007669"/>
    <property type="project" value="UniProtKB-KW"/>
</dbReference>
<dbReference type="PANTHER" id="PTHR30600:SF7">
    <property type="entry name" value="CYTOCHROME C PEROXIDASE-RELATED"/>
    <property type="match status" value="1"/>
</dbReference>
<evidence type="ECO:0000256" key="6">
    <source>
        <dbReference type="ARBA" id="ARBA00023002"/>
    </source>
</evidence>
<feature type="domain" description="Cytochrome c" evidence="10">
    <location>
        <begin position="217"/>
        <end position="334"/>
    </location>
</feature>
<evidence type="ECO:0000256" key="3">
    <source>
        <dbReference type="ARBA" id="ARBA00022723"/>
    </source>
</evidence>
<protein>
    <submittedName>
        <fullName evidence="11">Cytochrome C peroxidase</fullName>
    </submittedName>
</protein>
<keyword evidence="6" id="KW-0560">Oxidoreductase</keyword>
<evidence type="ECO:0000313" key="12">
    <source>
        <dbReference type="Proteomes" id="UP000748752"/>
    </source>
</evidence>
<keyword evidence="12" id="KW-1185">Reference proteome</keyword>
<dbReference type="InterPro" id="IPR009056">
    <property type="entry name" value="Cyt_c-like_dom"/>
</dbReference>
<dbReference type="InterPro" id="IPR004852">
    <property type="entry name" value="Di-haem_cyt_c_peroxidsae"/>
</dbReference>
<keyword evidence="4 9" id="KW-0732">Signal</keyword>
<dbReference type="RefSeq" id="WP_200233847.1">
    <property type="nucleotide sequence ID" value="NZ_NRRV01000004.1"/>
</dbReference>
<dbReference type="Gene3D" id="1.10.760.10">
    <property type="entry name" value="Cytochrome c-like domain"/>
    <property type="match status" value="2"/>
</dbReference>
<feature type="domain" description="Cytochrome c" evidence="10">
    <location>
        <begin position="63"/>
        <end position="171"/>
    </location>
</feature>
<dbReference type="EMBL" id="NRRV01000004">
    <property type="protein sequence ID" value="MBK1629665.1"/>
    <property type="molecule type" value="Genomic_DNA"/>
</dbReference>
<evidence type="ECO:0000256" key="1">
    <source>
        <dbReference type="ARBA" id="ARBA00004418"/>
    </source>
</evidence>
<proteinExistence type="predicted"/>
<dbReference type="Proteomes" id="UP000748752">
    <property type="component" value="Unassembled WGS sequence"/>
</dbReference>
<evidence type="ECO:0000259" key="10">
    <source>
        <dbReference type="PROSITE" id="PS51007"/>
    </source>
</evidence>
<evidence type="ECO:0000256" key="2">
    <source>
        <dbReference type="ARBA" id="ARBA00022617"/>
    </source>
</evidence>
<feature type="chain" id="PRO_5045558023" evidence="9">
    <location>
        <begin position="32"/>
        <end position="357"/>
    </location>
</feature>